<dbReference type="CDD" id="cd00917">
    <property type="entry name" value="PG-PI_TP"/>
    <property type="match status" value="1"/>
</dbReference>
<name>A0AA88UYV5_9ASTE</name>
<evidence type="ECO:0000313" key="5">
    <source>
        <dbReference type="Proteomes" id="UP001188597"/>
    </source>
</evidence>
<feature type="chain" id="PRO_5041675478" description="MD-2-related lipid-recognition domain-containing protein" evidence="2">
    <location>
        <begin position="30"/>
        <end position="158"/>
    </location>
</feature>
<evidence type="ECO:0000256" key="1">
    <source>
        <dbReference type="ARBA" id="ARBA00022729"/>
    </source>
</evidence>
<evidence type="ECO:0000313" key="4">
    <source>
        <dbReference type="EMBL" id="KAK2998044.1"/>
    </source>
</evidence>
<feature type="signal peptide" evidence="2">
    <location>
        <begin position="1"/>
        <end position="29"/>
    </location>
</feature>
<dbReference type="FunFam" id="2.60.40.770:FF:000002">
    <property type="entry name" value="putative phosphatidylglycerol/phosphatidylinositol transfer protein DDB_G0282179"/>
    <property type="match status" value="1"/>
</dbReference>
<accession>A0AA88UYV5</accession>
<organism evidence="4 5">
    <name type="scientific">Escallonia herrerae</name>
    <dbReference type="NCBI Taxonomy" id="1293975"/>
    <lineage>
        <taxon>Eukaryota</taxon>
        <taxon>Viridiplantae</taxon>
        <taxon>Streptophyta</taxon>
        <taxon>Embryophyta</taxon>
        <taxon>Tracheophyta</taxon>
        <taxon>Spermatophyta</taxon>
        <taxon>Magnoliopsida</taxon>
        <taxon>eudicotyledons</taxon>
        <taxon>Gunneridae</taxon>
        <taxon>Pentapetalae</taxon>
        <taxon>asterids</taxon>
        <taxon>campanulids</taxon>
        <taxon>Escalloniales</taxon>
        <taxon>Escalloniaceae</taxon>
        <taxon>Escallonia</taxon>
    </lineage>
</organism>
<sequence>MEILAGNRQLSHILLLLATACLVLPSIQATKVKYCDGKGNYNVKVHGVHISPEPVTPGKPATFNISASTGQTVSGGKAALEVAYFGVRVHTEDHNLCEETSCPISPGKFVLSHTQTLPAFTPPGSYTLRMKMEDANKHQLTCFSFSFKIGFGSSISSM</sequence>
<dbReference type="PANTHER" id="PTHR11306:SF64">
    <property type="entry name" value="LEGUMINOSIN GROUP578 SECRETED PEPTIDE"/>
    <property type="match status" value="1"/>
</dbReference>
<dbReference type="Gene3D" id="2.60.40.770">
    <property type="match status" value="1"/>
</dbReference>
<dbReference type="Proteomes" id="UP001188597">
    <property type="component" value="Unassembled WGS sequence"/>
</dbReference>
<dbReference type="InterPro" id="IPR033917">
    <property type="entry name" value="ML_PG-PI_TP"/>
</dbReference>
<dbReference type="AlphaFoldDB" id="A0AA88UYV5"/>
<evidence type="ECO:0000259" key="3">
    <source>
        <dbReference type="SMART" id="SM00737"/>
    </source>
</evidence>
<evidence type="ECO:0000256" key="2">
    <source>
        <dbReference type="SAM" id="SignalP"/>
    </source>
</evidence>
<dbReference type="Pfam" id="PF02221">
    <property type="entry name" value="E1_DerP2_DerF2"/>
    <property type="match status" value="1"/>
</dbReference>
<dbReference type="GO" id="GO:0032934">
    <property type="term" value="F:sterol binding"/>
    <property type="evidence" value="ECO:0007669"/>
    <property type="project" value="InterPro"/>
</dbReference>
<dbReference type="SMART" id="SM00737">
    <property type="entry name" value="ML"/>
    <property type="match status" value="1"/>
</dbReference>
<keyword evidence="1 2" id="KW-0732">Signal</keyword>
<dbReference type="PANTHER" id="PTHR11306">
    <property type="entry name" value="NIEMANN PICK TYPE C2 PROTEIN NPC2-RELATED"/>
    <property type="match status" value="1"/>
</dbReference>
<feature type="domain" description="MD-2-related lipid-recognition" evidence="3">
    <location>
        <begin position="32"/>
        <end position="147"/>
    </location>
</feature>
<dbReference type="SUPFAM" id="SSF81296">
    <property type="entry name" value="E set domains"/>
    <property type="match status" value="1"/>
</dbReference>
<gene>
    <name evidence="4" type="ORF">RJ639_025349</name>
</gene>
<dbReference type="InterPro" id="IPR039670">
    <property type="entry name" value="NPC2-like"/>
</dbReference>
<protein>
    <recommendedName>
        <fullName evidence="3">MD-2-related lipid-recognition domain-containing protein</fullName>
    </recommendedName>
</protein>
<comment type="caution">
    <text evidence="4">The sequence shown here is derived from an EMBL/GenBank/DDBJ whole genome shotgun (WGS) entry which is preliminary data.</text>
</comment>
<dbReference type="EMBL" id="JAVXUP010003837">
    <property type="protein sequence ID" value="KAK2998044.1"/>
    <property type="molecule type" value="Genomic_DNA"/>
</dbReference>
<reference evidence="4" key="1">
    <citation type="submission" date="2022-12" db="EMBL/GenBank/DDBJ databases">
        <title>Draft genome assemblies for two species of Escallonia (Escalloniales).</title>
        <authorList>
            <person name="Chanderbali A."/>
            <person name="Dervinis C."/>
            <person name="Anghel I."/>
            <person name="Soltis D."/>
            <person name="Soltis P."/>
            <person name="Zapata F."/>
        </authorList>
    </citation>
    <scope>NUCLEOTIDE SEQUENCE</scope>
    <source>
        <strain evidence="4">UCBG64.0493</strain>
        <tissue evidence="4">Leaf</tissue>
    </source>
</reference>
<keyword evidence="5" id="KW-1185">Reference proteome</keyword>
<dbReference type="GO" id="GO:0032366">
    <property type="term" value="P:intracellular sterol transport"/>
    <property type="evidence" value="ECO:0007669"/>
    <property type="project" value="InterPro"/>
</dbReference>
<dbReference type="InterPro" id="IPR003172">
    <property type="entry name" value="ML_dom"/>
</dbReference>
<proteinExistence type="predicted"/>
<dbReference type="InterPro" id="IPR014756">
    <property type="entry name" value="Ig_E-set"/>
</dbReference>